<sequence length="289" mass="32983">MKIFAVIVTYNPIIENLTHLCDDLNREGVYVILVDNSEQTALSCFHSNLNIEIINLNGNFGIANAQNSGIRYALEKSADVIVFFDQDSGIEKGFVSNLLSPIKNNNPIVLAPVFYDEQQGFEYPSFRFNKFNLLNKVYSNNSVKPYEVDVVISSGSAATIAVFEKAGLMDEDFFIDFVDIEWSIRCRKNEIPIYVVPQAKMIHSIGEKSIDIGIMRGFIHSSYRSYYKLRNPFLLLRKSHVPIILGVKEVIAAMVHQFVFMFYVKKKRTYFKIYLLAIFDGIKGIRGKN</sequence>
<evidence type="ECO:0000313" key="7">
    <source>
        <dbReference type="Proteomes" id="UP001517367"/>
    </source>
</evidence>
<dbReference type="CDD" id="cd02526">
    <property type="entry name" value="GT2_RfbF_like"/>
    <property type="match status" value="1"/>
</dbReference>
<dbReference type="EMBL" id="SRMP02000003">
    <property type="protein sequence ID" value="MFN0290507.1"/>
    <property type="molecule type" value="Genomic_DNA"/>
</dbReference>
<name>A0ABW9JDM2_9SPHI</name>
<comment type="caution">
    <text evidence="6">The sequence shown here is derived from an EMBL/GenBank/DDBJ whole genome shotgun (WGS) entry which is preliminary data.</text>
</comment>
<dbReference type="InterPro" id="IPR006446">
    <property type="entry name" value="RhaTrfase"/>
</dbReference>
<evidence type="ECO:0000313" key="6">
    <source>
        <dbReference type="EMBL" id="MFN0290507.1"/>
    </source>
</evidence>
<keyword evidence="4" id="KW-0812">Transmembrane</keyword>
<dbReference type="PANTHER" id="PTHR43179">
    <property type="entry name" value="RHAMNOSYLTRANSFERASE WBBL"/>
    <property type="match status" value="1"/>
</dbReference>
<dbReference type="InterPro" id="IPR029044">
    <property type="entry name" value="Nucleotide-diphossugar_trans"/>
</dbReference>
<keyword evidence="2" id="KW-0328">Glycosyltransferase</keyword>
<dbReference type="RefSeq" id="WP_138729732.1">
    <property type="nucleotide sequence ID" value="NZ_SRMP02000003.1"/>
</dbReference>
<evidence type="ECO:0000259" key="5">
    <source>
        <dbReference type="Pfam" id="PF00535"/>
    </source>
</evidence>
<keyword evidence="3" id="KW-0808">Transferase</keyword>
<proteinExistence type="inferred from homology"/>
<dbReference type="InterPro" id="IPR001173">
    <property type="entry name" value="Glyco_trans_2-like"/>
</dbReference>
<evidence type="ECO:0000256" key="4">
    <source>
        <dbReference type="SAM" id="Phobius"/>
    </source>
</evidence>
<keyword evidence="7" id="KW-1185">Reference proteome</keyword>
<keyword evidence="4" id="KW-0472">Membrane</keyword>
<feature type="transmembrane region" description="Helical" evidence="4">
    <location>
        <begin position="243"/>
        <end position="264"/>
    </location>
</feature>
<keyword evidence="4" id="KW-1133">Transmembrane helix</keyword>
<reference evidence="6 7" key="1">
    <citation type="submission" date="2024-12" db="EMBL/GenBank/DDBJ databases">
        <authorList>
            <person name="Hu S."/>
        </authorList>
    </citation>
    <scope>NUCLEOTIDE SEQUENCE [LARGE SCALE GENOMIC DNA]</scope>
    <source>
        <strain evidence="6 7">P-25</strain>
    </source>
</reference>
<organism evidence="6 7">
    <name type="scientific">Pedobacter helvus</name>
    <dbReference type="NCBI Taxonomy" id="2563444"/>
    <lineage>
        <taxon>Bacteria</taxon>
        <taxon>Pseudomonadati</taxon>
        <taxon>Bacteroidota</taxon>
        <taxon>Sphingobacteriia</taxon>
        <taxon>Sphingobacteriales</taxon>
        <taxon>Sphingobacteriaceae</taxon>
        <taxon>Pedobacter</taxon>
    </lineage>
</organism>
<feature type="domain" description="Glycosyltransferase 2-like" evidence="5">
    <location>
        <begin position="6"/>
        <end position="151"/>
    </location>
</feature>
<comment type="similarity">
    <text evidence="1">Belongs to the glycosyltransferase 2 family.</text>
</comment>
<dbReference type="SUPFAM" id="SSF53448">
    <property type="entry name" value="Nucleotide-diphospho-sugar transferases"/>
    <property type="match status" value="1"/>
</dbReference>
<accession>A0ABW9JDM2</accession>
<evidence type="ECO:0000256" key="1">
    <source>
        <dbReference type="ARBA" id="ARBA00006739"/>
    </source>
</evidence>
<dbReference type="Proteomes" id="UP001517367">
    <property type="component" value="Unassembled WGS sequence"/>
</dbReference>
<evidence type="ECO:0000256" key="2">
    <source>
        <dbReference type="ARBA" id="ARBA00022676"/>
    </source>
</evidence>
<dbReference type="NCBIfam" id="TIGR01556">
    <property type="entry name" value="rhamnosyltran"/>
    <property type="match status" value="1"/>
</dbReference>
<protein>
    <submittedName>
        <fullName evidence="6">Rhamnosyltransferase</fullName>
    </submittedName>
</protein>
<dbReference type="Pfam" id="PF00535">
    <property type="entry name" value="Glycos_transf_2"/>
    <property type="match status" value="1"/>
</dbReference>
<evidence type="ECO:0000256" key="3">
    <source>
        <dbReference type="ARBA" id="ARBA00022679"/>
    </source>
</evidence>
<gene>
    <name evidence="6" type="ORF">E5L68_003850</name>
</gene>
<dbReference type="PANTHER" id="PTHR43179:SF12">
    <property type="entry name" value="GALACTOFURANOSYLTRANSFERASE GLFT2"/>
    <property type="match status" value="1"/>
</dbReference>
<dbReference type="Gene3D" id="3.90.550.10">
    <property type="entry name" value="Spore Coat Polysaccharide Biosynthesis Protein SpsA, Chain A"/>
    <property type="match status" value="1"/>
</dbReference>